<comment type="caution">
    <text evidence="1">The sequence shown here is derived from an EMBL/GenBank/DDBJ whole genome shotgun (WGS) entry which is preliminary data.</text>
</comment>
<dbReference type="GO" id="GO:0008671">
    <property type="term" value="F:2-dehydro-3-deoxygalactonokinase activity"/>
    <property type="evidence" value="ECO:0007669"/>
    <property type="project" value="InterPro"/>
</dbReference>
<protein>
    <submittedName>
        <fullName evidence="1">2-keto-3-deoxygalactonate kinase</fullName>
    </submittedName>
</protein>
<keyword evidence="1" id="KW-0808">Transferase</keyword>
<dbReference type="RefSeq" id="WP_166642211.1">
    <property type="nucleotide sequence ID" value="NZ_SNZP01000006.1"/>
</dbReference>
<name>A0A4R7B8D3_9NEIS</name>
<reference evidence="1 2" key="1">
    <citation type="submission" date="2019-03" db="EMBL/GenBank/DDBJ databases">
        <title>Genomic Encyclopedia of Type Strains, Phase III (KMG-III): the genomes of soil and plant-associated and newly described type strains.</title>
        <authorList>
            <person name="Whitman W."/>
        </authorList>
    </citation>
    <scope>NUCLEOTIDE SEQUENCE [LARGE SCALE GENOMIC DNA]</scope>
    <source>
        <strain evidence="1 2">CECT 8976</strain>
    </source>
</reference>
<dbReference type="Pfam" id="PF05035">
    <property type="entry name" value="DGOK"/>
    <property type="match status" value="1"/>
</dbReference>
<dbReference type="Gene3D" id="3.30.420.310">
    <property type="entry name" value="2-keto-3-deoxy-galactonokinase, C-terminal domain"/>
    <property type="match status" value="1"/>
</dbReference>
<keyword evidence="2" id="KW-1185">Reference proteome</keyword>
<accession>A0A4R7B8D3</accession>
<dbReference type="InterPro" id="IPR042257">
    <property type="entry name" value="DGOK_C"/>
</dbReference>
<evidence type="ECO:0000313" key="2">
    <source>
        <dbReference type="Proteomes" id="UP000295611"/>
    </source>
</evidence>
<dbReference type="SUPFAM" id="SSF53067">
    <property type="entry name" value="Actin-like ATPase domain"/>
    <property type="match status" value="1"/>
</dbReference>
<dbReference type="CDD" id="cd24012">
    <property type="entry name" value="ASKHA_NBD_KDGal-kinase"/>
    <property type="match status" value="1"/>
</dbReference>
<gene>
    <name evidence="1" type="ORF">DFP86_106188</name>
</gene>
<dbReference type="Proteomes" id="UP000295611">
    <property type="component" value="Unassembled WGS sequence"/>
</dbReference>
<sequence length="308" mass="33127">MTPAALIGVDWGSSNARAFLFGRDGGVLAERAAAIGIAHHQGEACAGVLADWLGDWLNDCPALPLLLCGMVGSRNGWRECGYLPTPASLADLAASLHAFDWRGRQVAIVPGISHDNRRDGFRDVMRGEETQIAGLPAVCPRFEQLDWLLTPGTHCKWIRLRQGGIAELATYMTGEMYALLSRHSLLAGLIVEGDWRSEPFLQGVEAAVAHPDWLHQLFGVRARGVLDAMPAEALTWWLSGLLIGYEIQAGLARATDTPVRLCGIVAAPRLAHCYATALRSFGVDAVCIDGDQAAAAGLWSLARQAGWL</sequence>
<dbReference type="AlphaFoldDB" id="A0A4R7B8D3"/>
<dbReference type="InterPro" id="IPR042258">
    <property type="entry name" value="DGOK_N"/>
</dbReference>
<evidence type="ECO:0000313" key="1">
    <source>
        <dbReference type="EMBL" id="TDR80045.1"/>
    </source>
</evidence>
<dbReference type="InterPro" id="IPR043129">
    <property type="entry name" value="ATPase_NBD"/>
</dbReference>
<proteinExistence type="predicted"/>
<dbReference type="Gene3D" id="3.30.420.300">
    <property type="entry name" value="2-keto-3-deoxy-galactonokinase, substrate binding domain"/>
    <property type="match status" value="1"/>
</dbReference>
<dbReference type="InterPro" id="IPR007729">
    <property type="entry name" value="DGOK"/>
</dbReference>
<dbReference type="GO" id="GO:0034194">
    <property type="term" value="P:D-galactonate catabolic process"/>
    <property type="evidence" value="ECO:0007669"/>
    <property type="project" value="InterPro"/>
</dbReference>
<dbReference type="EMBL" id="SNZP01000006">
    <property type="protein sequence ID" value="TDR80045.1"/>
    <property type="molecule type" value="Genomic_DNA"/>
</dbReference>
<organism evidence="1 2">
    <name type="scientific">Paludibacterium purpuratum</name>
    <dbReference type="NCBI Taxonomy" id="1144873"/>
    <lineage>
        <taxon>Bacteria</taxon>
        <taxon>Pseudomonadati</taxon>
        <taxon>Pseudomonadota</taxon>
        <taxon>Betaproteobacteria</taxon>
        <taxon>Neisseriales</taxon>
        <taxon>Chromobacteriaceae</taxon>
        <taxon>Paludibacterium</taxon>
    </lineage>
</organism>
<keyword evidence="1" id="KW-0418">Kinase</keyword>